<feature type="transmembrane region" description="Helical" evidence="1">
    <location>
        <begin position="101"/>
        <end position="118"/>
    </location>
</feature>
<feature type="transmembrane region" description="Helical" evidence="1">
    <location>
        <begin position="16"/>
        <end position="39"/>
    </location>
</feature>
<name>V5RJH2_SPIAP</name>
<dbReference type="EMBL" id="CP006682">
    <property type="protein sequence ID" value="AHB36613.1"/>
    <property type="molecule type" value="Genomic_DNA"/>
</dbReference>
<proteinExistence type="predicted"/>
<dbReference type="AlphaFoldDB" id="V5RJH2"/>
<feature type="transmembrane region" description="Helical" evidence="1">
    <location>
        <begin position="130"/>
        <end position="152"/>
    </location>
</feature>
<evidence type="ECO:0000313" key="2">
    <source>
        <dbReference type="EMBL" id="AHB36613.1"/>
    </source>
</evidence>
<accession>V5RJH2</accession>
<evidence type="ECO:0008006" key="4">
    <source>
        <dbReference type="Google" id="ProtNLM"/>
    </source>
</evidence>
<sequence>MNIKFNLNSIIKDWRWWSYVFILISLISSLIYGFYYCVLKEYWYVSETSIYASLLNYDALMSFFSVQVTIITIVWLLLFVIKSYRNQKIIESDFQISVINYNLLVFIIFWVGIVYSFANEKGFLENYSKNQVICTSITHFFLPTFLLVLYPFTSGNKYIDFKKIFKEKTFYKTMIYPIFYLFYILVRGKIYQNDKASENSWPYDFLNFDKLLIGNSLFGYIILLVLVFFIWLILHHWLIISINNLIYKKRKKIEKS</sequence>
<keyword evidence="1" id="KW-0812">Transmembrane</keyword>
<dbReference type="InterPro" id="IPR049713">
    <property type="entry name" value="Pr6Pr-like"/>
</dbReference>
<reference evidence="2 3" key="1">
    <citation type="journal article" date="2014" name="Genome Announc.">
        <title>Complete Genome Sequence of Spiroplasma apis B31T (ATCC 33834), a Bacterium Associated with May Disease of Honeybees (Apis mellifera).</title>
        <authorList>
            <person name="Ku C."/>
            <person name="Lo W.S."/>
            <person name="Chen L.L."/>
            <person name="Kuo C.H."/>
        </authorList>
    </citation>
    <scope>NUCLEOTIDE SEQUENCE [LARGE SCALE GENOMIC DNA]</scope>
    <source>
        <strain evidence="2">B31</strain>
    </source>
</reference>
<keyword evidence="1" id="KW-1133">Transmembrane helix</keyword>
<dbReference type="NCBIfam" id="NF038065">
    <property type="entry name" value="Pr6Pr"/>
    <property type="match status" value="1"/>
</dbReference>
<feature type="transmembrane region" description="Helical" evidence="1">
    <location>
        <begin position="59"/>
        <end position="81"/>
    </location>
</feature>
<keyword evidence="3" id="KW-1185">Reference proteome</keyword>
<dbReference type="HOGENOM" id="CLU_1033715_0_0_14"/>
<dbReference type="Proteomes" id="UP000018550">
    <property type="component" value="Chromosome"/>
</dbReference>
<gene>
    <name evidence="2" type="ORF">SAPIS_v1c07680</name>
</gene>
<organism evidence="2 3">
    <name type="scientific">Spiroplasma apis B31</name>
    <dbReference type="NCBI Taxonomy" id="1276258"/>
    <lineage>
        <taxon>Bacteria</taxon>
        <taxon>Bacillati</taxon>
        <taxon>Mycoplasmatota</taxon>
        <taxon>Mollicutes</taxon>
        <taxon>Entomoplasmatales</taxon>
        <taxon>Spiroplasmataceae</taxon>
        <taxon>Spiroplasma</taxon>
    </lineage>
</organism>
<evidence type="ECO:0000256" key="1">
    <source>
        <dbReference type="SAM" id="Phobius"/>
    </source>
</evidence>
<feature type="transmembrane region" description="Helical" evidence="1">
    <location>
        <begin position="173"/>
        <end position="191"/>
    </location>
</feature>
<dbReference type="KEGG" id="sapi:SAPIS_v1c07680"/>
<dbReference type="PATRIC" id="fig|1276258.3.peg.780"/>
<evidence type="ECO:0000313" key="3">
    <source>
        <dbReference type="Proteomes" id="UP000018550"/>
    </source>
</evidence>
<keyword evidence="1" id="KW-0472">Membrane</keyword>
<dbReference type="eggNOG" id="ENOG50341PA">
    <property type="taxonomic scope" value="Bacteria"/>
</dbReference>
<feature type="transmembrane region" description="Helical" evidence="1">
    <location>
        <begin position="217"/>
        <end position="246"/>
    </location>
</feature>
<protein>
    <recommendedName>
        <fullName evidence="4">Transmembrane protein</fullName>
    </recommendedName>
</protein>